<dbReference type="RefSeq" id="XP_014160552.1">
    <property type="nucleotide sequence ID" value="XM_014305077.1"/>
</dbReference>
<gene>
    <name evidence="1" type="ORF">SARC_01229</name>
</gene>
<dbReference type="Proteomes" id="UP000054560">
    <property type="component" value="Unassembled WGS sequence"/>
</dbReference>
<dbReference type="EMBL" id="KQ241643">
    <property type="protein sequence ID" value="KNC86650.1"/>
    <property type="molecule type" value="Genomic_DNA"/>
</dbReference>
<accession>A0A0L0GCC6</accession>
<sequence length="134" mass="15736">MWWTEDLETKMMRAAYGDTRTYKPYDLQRHSELREEIVLCPAAIKTRKSGDRSPAMLLEMRHVGWYTARPTGQRRYFTRRVGKAGYMKFRIADANTGAILGEKKLNDSWKKADANSEIRTGQYRRFQSDYTGKE</sequence>
<dbReference type="GeneID" id="25901733"/>
<evidence type="ECO:0000313" key="1">
    <source>
        <dbReference type="EMBL" id="KNC86650.1"/>
    </source>
</evidence>
<name>A0A0L0GCC6_9EUKA</name>
<keyword evidence="2" id="KW-1185">Reference proteome</keyword>
<proteinExistence type="predicted"/>
<evidence type="ECO:0000313" key="2">
    <source>
        <dbReference type="Proteomes" id="UP000054560"/>
    </source>
</evidence>
<protein>
    <submittedName>
        <fullName evidence="1">Uncharacterized protein</fullName>
    </submittedName>
</protein>
<reference evidence="1 2" key="1">
    <citation type="submission" date="2011-02" db="EMBL/GenBank/DDBJ databases">
        <title>The Genome Sequence of Sphaeroforma arctica JP610.</title>
        <authorList>
            <consortium name="The Broad Institute Genome Sequencing Platform"/>
            <person name="Russ C."/>
            <person name="Cuomo C."/>
            <person name="Young S.K."/>
            <person name="Zeng Q."/>
            <person name="Gargeya S."/>
            <person name="Alvarado L."/>
            <person name="Berlin A."/>
            <person name="Chapman S.B."/>
            <person name="Chen Z."/>
            <person name="Freedman E."/>
            <person name="Gellesch M."/>
            <person name="Goldberg J."/>
            <person name="Griggs A."/>
            <person name="Gujja S."/>
            <person name="Heilman E."/>
            <person name="Heiman D."/>
            <person name="Howarth C."/>
            <person name="Mehta T."/>
            <person name="Neiman D."/>
            <person name="Pearson M."/>
            <person name="Roberts A."/>
            <person name="Saif S."/>
            <person name="Shea T."/>
            <person name="Shenoy N."/>
            <person name="Sisk P."/>
            <person name="Stolte C."/>
            <person name="Sykes S."/>
            <person name="White J."/>
            <person name="Yandava C."/>
            <person name="Burger G."/>
            <person name="Gray M.W."/>
            <person name="Holland P.W.H."/>
            <person name="King N."/>
            <person name="Lang F.B.F."/>
            <person name="Roger A.J."/>
            <person name="Ruiz-Trillo I."/>
            <person name="Haas B."/>
            <person name="Nusbaum C."/>
            <person name="Birren B."/>
        </authorList>
    </citation>
    <scope>NUCLEOTIDE SEQUENCE [LARGE SCALE GENOMIC DNA]</scope>
    <source>
        <strain evidence="1 2">JP610</strain>
    </source>
</reference>
<dbReference type="AlphaFoldDB" id="A0A0L0GCC6"/>
<organism evidence="1 2">
    <name type="scientific">Sphaeroforma arctica JP610</name>
    <dbReference type="NCBI Taxonomy" id="667725"/>
    <lineage>
        <taxon>Eukaryota</taxon>
        <taxon>Ichthyosporea</taxon>
        <taxon>Ichthyophonida</taxon>
        <taxon>Sphaeroforma</taxon>
    </lineage>
</organism>